<dbReference type="PROSITE" id="PS00061">
    <property type="entry name" value="ADH_SHORT"/>
    <property type="match status" value="1"/>
</dbReference>
<dbReference type="InterPro" id="IPR036291">
    <property type="entry name" value="NAD(P)-bd_dom_sf"/>
</dbReference>
<dbReference type="PANTHER" id="PTHR43669:SF12">
    <property type="entry name" value="BLR5618 PROTEIN"/>
    <property type="match status" value="1"/>
</dbReference>
<dbReference type="SUPFAM" id="SSF51735">
    <property type="entry name" value="NAD(P)-binding Rossmann-fold domains"/>
    <property type="match status" value="1"/>
</dbReference>
<dbReference type="SMART" id="SM00822">
    <property type="entry name" value="PKS_KR"/>
    <property type="match status" value="1"/>
</dbReference>
<dbReference type="EMBL" id="FMVW01000001">
    <property type="protein sequence ID" value="SCZ24682.1"/>
    <property type="molecule type" value="Genomic_DNA"/>
</dbReference>
<evidence type="ECO:0000313" key="5">
    <source>
        <dbReference type="EMBL" id="SCZ24682.1"/>
    </source>
</evidence>
<dbReference type="PRINTS" id="PR00081">
    <property type="entry name" value="GDHRDH"/>
</dbReference>
<sequence length="252" mass="26189">MAEAAKIALVTGAGSGIGRETATAFLMAGWKVVLTGRREAPLQETVALAEAEEGDALVVPADVADPESVDALFAKIEEVYGRLDLLFNNAGANTPGAPIDEIPVAEWKKVVDINLTGSFLCARGAFALMRRQKPQGGRIINNGSISAYAPRPGSVPYTASKHAISGLTKTLALDGRPFDIACGQIDIGNAGTDMAAAQAKGVPQANGSIAVEPLMDTREVADAVLHMASLPLSSNILFMTVMATKMPFVGRG</sequence>
<dbReference type="FunFam" id="3.40.50.720:FF:000084">
    <property type="entry name" value="Short-chain dehydrogenase reductase"/>
    <property type="match status" value="1"/>
</dbReference>
<protein>
    <submittedName>
        <fullName evidence="5">NADP-dependent 3-hydroxy acid dehydrogenase YdfG</fullName>
    </submittedName>
</protein>
<dbReference type="AlphaFoldDB" id="A0A1G5MHU0"/>
<dbReference type="InterPro" id="IPR057326">
    <property type="entry name" value="KR_dom"/>
</dbReference>
<evidence type="ECO:0000256" key="3">
    <source>
        <dbReference type="RuleBase" id="RU000363"/>
    </source>
</evidence>
<dbReference type="Pfam" id="PF00106">
    <property type="entry name" value="adh_short"/>
    <property type="match status" value="1"/>
</dbReference>
<keyword evidence="2" id="KW-0560">Oxidoreductase</keyword>
<name>A0A1G5MHU0_AFIMA</name>
<evidence type="ECO:0000256" key="1">
    <source>
        <dbReference type="ARBA" id="ARBA00006484"/>
    </source>
</evidence>
<dbReference type="GO" id="GO:0016491">
    <property type="term" value="F:oxidoreductase activity"/>
    <property type="evidence" value="ECO:0007669"/>
    <property type="project" value="UniProtKB-KW"/>
</dbReference>
<dbReference type="PRINTS" id="PR00080">
    <property type="entry name" value="SDRFAMILY"/>
</dbReference>
<dbReference type="InterPro" id="IPR020904">
    <property type="entry name" value="Sc_DH/Rdtase_CS"/>
</dbReference>
<reference evidence="5 6" key="1">
    <citation type="submission" date="2016-10" db="EMBL/GenBank/DDBJ databases">
        <authorList>
            <person name="de Groot N.N."/>
        </authorList>
    </citation>
    <scope>NUCLEOTIDE SEQUENCE [LARGE SCALE GENOMIC DNA]</scope>
    <source>
        <strain evidence="5 6">DSM 2698</strain>
    </source>
</reference>
<comment type="similarity">
    <text evidence="1 3">Belongs to the short-chain dehydrogenases/reductases (SDR) family.</text>
</comment>
<dbReference type="RefSeq" id="WP_092809540.1">
    <property type="nucleotide sequence ID" value="NZ_FMVW01000001.1"/>
</dbReference>
<organism evidence="5 6">
    <name type="scientific">Afifella marina DSM 2698</name>
    <dbReference type="NCBI Taxonomy" id="1120955"/>
    <lineage>
        <taxon>Bacteria</taxon>
        <taxon>Pseudomonadati</taxon>
        <taxon>Pseudomonadota</taxon>
        <taxon>Alphaproteobacteria</taxon>
        <taxon>Hyphomicrobiales</taxon>
        <taxon>Afifellaceae</taxon>
        <taxon>Afifella</taxon>
    </lineage>
</organism>
<feature type="domain" description="Ketoreductase" evidence="4">
    <location>
        <begin position="6"/>
        <end position="180"/>
    </location>
</feature>
<dbReference type="CDD" id="cd05233">
    <property type="entry name" value="SDR_c"/>
    <property type="match status" value="1"/>
</dbReference>
<keyword evidence="6" id="KW-1185">Reference proteome</keyword>
<gene>
    <name evidence="5" type="ORF">SAMN03080610_00706</name>
</gene>
<dbReference type="InterPro" id="IPR002347">
    <property type="entry name" value="SDR_fam"/>
</dbReference>
<evidence type="ECO:0000256" key="2">
    <source>
        <dbReference type="ARBA" id="ARBA00023002"/>
    </source>
</evidence>
<dbReference type="OrthoDB" id="658698at2"/>
<proteinExistence type="inferred from homology"/>
<dbReference type="PANTHER" id="PTHR43669">
    <property type="entry name" value="5-KETO-D-GLUCONATE 5-REDUCTASE"/>
    <property type="match status" value="1"/>
</dbReference>
<accession>A0A1G5MHU0</accession>
<dbReference type="Proteomes" id="UP000199347">
    <property type="component" value="Unassembled WGS sequence"/>
</dbReference>
<dbReference type="STRING" id="1120955.SAMN03080610_00706"/>
<dbReference type="Gene3D" id="3.40.50.720">
    <property type="entry name" value="NAD(P)-binding Rossmann-like Domain"/>
    <property type="match status" value="1"/>
</dbReference>
<evidence type="ECO:0000313" key="6">
    <source>
        <dbReference type="Proteomes" id="UP000199347"/>
    </source>
</evidence>
<evidence type="ECO:0000259" key="4">
    <source>
        <dbReference type="SMART" id="SM00822"/>
    </source>
</evidence>